<evidence type="ECO:0000313" key="11">
    <source>
        <dbReference type="Proteomes" id="UP000295499"/>
    </source>
</evidence>
<evidence type="ECO:0000259" key="9">
    <source>
        <dbReference type="SMART" id="SM00387"/>
    </source>
</evidence>
<dbReference type="Pfam" id="PF02518">
    <property type="entry name" value="HATPase_c"/>
    <property type="match status" value="1"/>
</dbReference>
<comment type="caution">
    <text evidence="10">The sequence shown here is derived from an EMBL/GenBank/DDBJ whole genome shotgun (WGS) entry which is preliminary data.</text>
</comment>
<dbReference type="InterPro" id="IPR036890">
    <property type="entry name" value="HATPase_C_sf"/>
</dbReference>
<keyword evidence="7" id="KW-0067">ATP-binding</keyword>
<dbReference type="InterPro" id="IPR003594">
    <property type="entry name" value="HATPase_dom"/>
</dbReference>
<evidence type="ECO:0000256" key="7">
    <source>
        <dbReference type="ARBA" id="ARBA00022840"/>
    </source>
</evidence>
<name>A0A4V3C303_9SPHI</name>
<feature type="transmembrane region" description="Helical" evidence="8">
    <location>
        <begin position="84"/>
        <end position="104"/>
    </location>
</feature>
<feature type="domain" description="Histidine kinase/HSP90-like ATPase" evidence="9">
    <location>
        <begin position="243"/>
        <end position="341"/>
    </location>
</feature>
<keyword evidence="6 10" id="KW-0418">Kinase</keyword>
<sequence length="341" mass="38355">MKSAVQFKLDSIAHNLAVQIFRAVFITLACMTTVYGKSEMNYRKVKNSGVMTAKYEANTSNVRFIAANDQSDQNIRHGSLVKKMTILTGGALLVIIFVLLLLLFQTRRSNNLSFKIHQRELDQKNAIIETQLNDQERLMKEKEWLIKEVQHRVKNNLQMVTSLLYSQSVYLEDDAAIQAIKDSLRRMQAMSLIHQKLYQDNDTGTISMPEYIDDLVKYLHESFDADNHIVFEQSIAPVVLDVSQVIPVGLIFTESIVNAIKYAFLKGQQGIVQLWLGPDGPAHLLLKISDNGRGLPAGLGAKEHNSFGLDLIQGLAKQLKGSFQIENNNGVHITVRFAVSQ</sequence>
<dbReference type="EC" id="2.7.13.3" evidence="2"/>
<organism evidence="10 11">
    <name type="scientific">Pedobacter duraquae</name>
    <dbReference type="NCBI Taxonomy" id="425511"/>
    <lineage>
        <taxon>Bacteria</taxon>
        <taxon>Pseudomonadati</taxon>
        <taxon>Bacteroidota</taxon>
        <taxon>Sphingobacteriia</taxon>
        <taxon>Sphingobacteriales</taxon>
        <taxon>Sphingobacteriaceae</taxon>
        <taxon>Pedobacter</taxon>
    </lineage>
</organism>
<keyword evidence="5" id="KW-0547">Nucleotide-binding</keyword>
<evidence type="ECO:0000256" key="4">
    <source>
        <dbReference type="ARBA" id="ARBA00022679"/>
    </source>
</evidence>
<accession>A0A4V3C303</accession>
<dbReference type="GO" id="GO:0005524">
    <property type="term" value="F:ATP binding"/>
    <property type="evidence" value="ECO:0007669"/>
    <property type="project" value="UniProtKB-KW"/>
</dbReference>
<evidence type="ECO:0000313" key="10">
    <source>
        <dbReference type="EMBL" id="TDO20289.1"/>
    </source>
</evidence>
<dbReference type="Pfam" id="PF07568">
    <property type="entry name" value="HisKA_2"/>
    <property type="match status" value="1"/>
</dbReference>
<dbReference type="Gene3D" id="3.30.450.20">
    <property type="entry name" value="PAS domain"/>
    <property type="match status" value="1"/>
</dbReference>
<proteinExistence type="predicted"/>
<evidence type="ECO:0000256" key="2">
    <source>
        <dbReference type="ARBA" id="ARBA00012438"/>
    </source>
</evidence>
<evidence type="ECO:0000256" key="6">
    <source>
        <dbReference type="ARBA" id="ARBA00022777"/>
    </source>
</evidence>
<dbReference type="SMART" id="SM00387">
    <property type="entry name" value="HATPase_c"/>
    <property type="match status" value="1"/>
</dbReference>
<dbReference type="InterPro" id="IPR011495">
    <property type="entry name" value="Sig_transdc_His_kin_sub2_dim/P"/>
</dbReference>
<dbReference type="Proteomes" id="UP000295499">
    <property type="component" value="Unassembled WGS sequence"/>
</dbReference>
<keyword evidence="8" id="KW-0472">Membrane</keyword>
<keyword evidence="8" id="KW-0812">Transmembrane</keyword>
<dbReference type="GO" id="GO:0004673">
    <property type="term" value="F:protein histidine kinase activity"/>
    <property type="evidence" value="ECO:0007669"/>
    <property type="project" value="UniProtKB-EC"/>
</dbReference>
<protein>
    <recommendedName>
        <fullName evidence="2">histidine kinase</fullName>
        <ecNumber evidence="2">2.7.13.3</ecNumber>
    </recommendedName>
</protein>
<evidence type="ECO:0000256" key="1">
    <source>
        <dbReference type="ARBA" id="ARBA00000085"/>
    </source>
</evidence>
<feature type="transmembrane region" description="Helical" evidence="8">
    <location>
        <begin position="12"/>
        <end position="36"/>
    </location>
</feature>
<evidence type="ECO:0000256" key="8">
    <source>
        <dbReference type="SAM" id="Phobius"/>
    </source>
</evidence>
<dbReference type="PANTHER" id="PTHR41523">
    <property type="entry name" value="TWO-COMPONENT SYSTEM SENSOR PROTEIN"/>
    <property type="match status" value="1"/>
</dbReference>
<comment type="catalytic activity">
    <reaction evidence="1">
        <text>ATP + protein L-histidine = ADP + protein N-phospho-L-histidine.</text>
        <dbReference type="EC" id="2.7.13.3"/>
    </reaction>
</comment>
<keyword evidence="4" id="KW-0808">Transferase</keyword>
<dbReference type="RefSeq" id="WP_208111056.1">
    <property type="nucleotide sequence ID" value="NZ_SNWM01000005.1"/>
</dbReference>
<evidence type="ECO:0000256" key="3">
    <source>
        <dbReference type="ARBA" id="ARBA00022553"/>
    </source>
</evidence>
<keyword evidence="8" id="KW-1133">Transmembrane helix</keyword>
<evidence type="ECO:0000256" key="5">
    <source>
        <dbReference type="ARBA" id="ARBA00022741"/>
    </source>
</evidence>
<gene>
    <name evidence="10" type="ORF">CLV32_4049</name>
</gene>
<keyword evidence="11" id="KW-1185">Reference proteome</keyword>
<keyword evidence="3" id="KW-0597">Phosphoprotein</keyword>
<dbReference type="SUPFAM" id="SSF55874">
    <property type="entry name" value="ATPase domain of HSP90 chaperone/DNA topoisomerase II/histidine kinase"/>
    <property type="match status" value="1"/>
</dbReference>
<dbReference type="EMBL" id="SNWM01000005">
    <property type="protein sequence ID" value="TDO20289.1"/>
    <property type="molecule type" value="Genomic_DNA"/>
</dbReference>
<dbReference type="AlphaFoldDB" id="A0A4V3C303"/>
<reference evidence="10 11" key="1">
    <citation type="submission" date="2019-03" db="EMBL/GenBank/DDBJ databases">
        <title>Genomic Encyclopedia of Archaeal and Bacterial Type Strains, Phase II (KMG-II): from individual species to whole genera.</title>
        <authorList>
            <person name="Goeker M."/>
        </authorList>
    </citation>
    <scope>NUCLEOTIDE SEQUENCE [LARGE SCALE GENOMIC DNA]</scope>
    <source>
        <strain evidence="10 11">DSM 19034</strain>
    </source>
</reference>
<dbReference type="PANTHER" id="PTHR41523:SF8">
    <property type="entry name" value="ETHYLENE RESPONSE SENSOR PROTEIN"/>
    <property type="match status" value="1"/>
</dbReference>
<dbReference type="Gene3D" id="3.30.565.10">
    <property type="entry name" value="Histidine kinase-like ATPase, C-terminal domain"/>
    <property type="match status" value="1"/>
</dbReference>